<name>A0A0B2WPC9_METAS</name>
<evidence type="ECO:0000259" key="1">
    <source>
        <dbReference type="Pfam" id="PF03068"/>
    </source>
</evidence>
<evidence type="ECO:0000313" key="3">
    <source>
        <dbReference type="Proteomes" id="UP000030816"/>
    </source>
</evidence>
<organism evidence="2 3">
    <name type="scientific">Metarhizium album (strain ARSEF 1941)</name>
    <dbReference type="NCBI Taxonomy" id="1081103"/>
    <lineage>
        <taxon>Eukaryota</taxon>
        <taxon>Fungi</taxon>
        <taxon>Dikarya</taxon>
        <taxon>Ascomycota</taxon>
        <taxon>Pezizomycotina</taxon>
        <taxon>Sordariomycetes</taxon>
        <taxon>Hypocreomycetidae</taxon>
        <taxon>Hypocreales</taxon>
        <taxon>Clavicipitaceae</taxon>
        <taxon>Metarhizium</taxon>
    </lineage>
</organism>
<dbReference type="InterPro" id="IPR004303">
    <property type="entry name" value="PAD"/>
</dbReference>
<keyword evidence="3" id="KW-1185">Reference proteome</keyword>
<accession>A0A0B2WPC9</accession>
<dbReference type="AlphaFoldDB" id="A0A0B2WPC9"/>
<dbReference type="GO" id="GO:0004668">
    <property type="term" value="F:protein-arginine deiminase activity"/>
    <property type="evidence" value="ECO:0007669"/>
    <property type="project" value="InterPro"/>
</dbReference>
<dbReference type="PANTHER" id="PTHR10837:SF8">
    <property type="entry name" value="PROTEIN-ARGININE DEIMINASE"/>
    <property type="match status" value="1"/>
</dbReference>
<dbReference type="EMBL" id="AZHE01000022">
    <property type="protein sequence ID" value="KHN95514.1"/>
    <property type="molecule type" value="Genomic_DNA"/>
</dbReference>
<dbReference type="InterPro" id="IPR013530">
    <property type="entry name" value="PAD_C"/>
</dbReference>
<dbReference type="HOGENOM" id="CLU_1496562_0_0_1"/>
<dbReference type="Gene3D" id="3.75.10.10">
    <property type="entry name" value="L-arginine/glycine Amidinotransferase, Chain A"/>
    <property type="match status" value="1"/>
</dbReference>
<dbReference type="GeneID" id="63741026"/>
<dbReference type="GO" id="GO:0005737">
    <property type="term" value="C:cytoplasm"/>
    <property type="evidence" value="ECO:0007669"/>
    <property type="project" value="InterPro"/>
</dbReference>
<comment type="caution">
    <text evidence="2">The sequence shown here is derived from an EMBL/GenBank/DDBJ whole genome shotgun (WGS) entry which is preliminary data.</text>
</comment>
<proteinExistence type="predicted"/>
<gene>
    <name evidence="2" type="ORF">MAM_06571</name>
</gene>
<protein>
    <submittedName>
        <fullName evidence="2">Arginine deiminase type-3</fullName>
    </submittedName>
</protein>
<dbReference type="GO" id="GO:0005509">
    <property type="term" value="F:calcium ion binding"/>
    <property type="evidence" value="ECO:0007669"/>
    <property type="project" value="InterPro"/>
</dbReference>
<dbReference type="Pfam" id="PF03068">
    <property type="entry name" value="PAD"/>
    <property type="match status" value="1"/>
</dbReference>
<dbReference type="RefSeq" id="XP_040676580.1">
    <property type="nucleotide sequence ID" value="XM_040825369.1"/>
</dbReference>
<dbReference type="Proteomes" id="UP000030816">
    <property type="component" value="Unassembled WGS sequence"/>
</dbReference>
<feature type="domain" description="Protein-arginine deiminase C-terminal" evidence="1">
    <location>
        <begin position="3"/>
        <end position="180"/>
    </location>
</feature>
<reference evidence="2 3" key="1">
    <citation type="journal article" date="2014" name="Proc. Natl. Acad. Sci. U.S.A.">
        <title>Trajectory and genomic determinants of fungal-pathogen speciation and host adaptation.</title>
        <authorList>
            <person name="Hu X."/>
            <person name="Xiao G."/>
            <person name="Zheng P."/>
            <person name="Shang Y."/>
            <person name="Su Y."/>
            <person name="Zhang X."/>
            <person name="Liu X."/>
            <person name="Zhan S."/>
            <person name="St Leger R.J."/>
            <person name="Wang C."/>
        </authorList>
    </citation>
    <scope>NUCLEOTIDE SEQUENCE [LARGE SCALE GENOMIC DNA]</scope>
    <source>
        <strain evidence="2 3">ARSEF 1941</strain>
    </source>
</reference>
<dbReference type="OrthoDB" id="5102063at2759"/>
<evidence type="ECO:0000313" key="2">
    <source>
        <dbReference type="EMBL" id="KHN95514.1"/>
    </source>
</evidence>
<dbReference type="PANTHER" id="PTHR10837">
    <property type="entry name" value="PEPTIDYLARGININE DEIMINASE"/>
    <property type="match status" value="1"/>
</dbReference>
<dbReference type="SUPFAM" id="SSF55909">
    <property type="entry name" value="Pentein"/>
    <property type="match status" value="1"/>
</dbReference>
<sequence>MGYRALEMAKEAGHGDVPLTSHATTRRPTVRQFLDEESNKEAAVSGAEHMQQLLSTLKKETGLTDQYVVRVPGVLSPTHWLTYWLGVRLRQDGGPDELYQLNSAFPSQVNAVPLSESRIMVAKPWGPVVDGHDILERMSREAYSKAGFHVDFIDDWPFHLASGDLHCITNAYRTPTARWW</sequence>
<dbReference type="STRING" id="1081103.A0A0B2WPC9"/>